<dbReference type="Gene3D" id="3.90.550.10">
    <property type="entry name" value="Spore Coat Polysaccharide Biosynthesis Protein SpsA, Chain A"/>
    <property type="match status" value="1"/>
</dbReference>
<dbReference type="SUPFAM" id="SSF53448">
    <property type="entry name" value="Nucleotide-diphospho-sugar transferases"/>
    <property type="match status" value="1"/>
</dbReference>
<dbReference type="EMBL" id="JABFDB010000019">
    <property type="protein sequence ID" value="NYZ22456.1"/>
    <property type="molecule type" value="Genomic_DNA"/>
</dbReference>
<dbReference type="Pfam" id="PF02348">
    <property type="entry name" value="CTP_transf_3"/>
    <property type="match status" value="1"/>
</dbReference>
<accession>A0ABX2TE49</accession>
<protein>
    <submittedName>
        <fullName evidence="1">Glycosyltransferase family protein</fullName>
    </submittedName>
</protein>
<dbReference type="CDD" id="cd02518">
    <property type="entry name" value="GT2_SpsF"/>
    <property type="match status" value="1"/>
</dbReference>
<reference evidence="1 2" key="1">
    <citation type="submission" date="2020-05" db="EMBL/GenBank/DDBJ databases">
        <title>Azospirillum oleiclasticum sp. nov, a nitrogen-fixing and heavy crude oil-emulsifying bacterium isolated from the crude oil of Yumen Oilfield.</title>
        <authorList>
            <person name="Wu D."/>
            <person name="Cai M."/>
            <person name="Zhang X."/>
        </authorList>
    </citation>
    <scope>NUCLEOTIDE SEQUENCE [LARGE SCALE GENOMIC DNA]</scope>
    <source>
        <strain evidence="1 2">ROY-1-1-2</strain>
    </source>
</reference>
<organism evidence="1 2">
    <name type="scientific">Azospirillum oleiclasticum</name>
    <dbReference type="NCBI Taxonomy" id="2735135"/>
    <lineage>
        <taxon>Bacteria</taxon>
        <taxon>Pseudomonadati</taxon>
        <taxon>Pseudomonadota</taxon>
        <taxon>Alphaproteobacteria</taxon>
        <taxon>Rhodospirillales</taxon>
        <taxon>Azospirillaceae</taxon>
        <taxon>Azospirillum</taxon>
    </lineage>
</organism>
<keyword evidence="2" id="KW-1185">Reference proteome</keyword>
<gene>
    <name evidence="1" type="ORF">HND93_22335</name>
</gene>
<dbReference type="InterPro" id="IPR003329">
    <property type="entry name" value="Cytidylyl_trans"/>
</dbReference>
<dbReference type="Proteomes" id="UP000584642">
    <property type="component" value="Unassembled WGS sequence"/>
</dbReference>
<evidence type="ECO:0000313" key="1">
    <source>
        <dbReference type="EMBL" id="NYZ22456.1"/>
    </source>
</evidence>
<dbReference type="InterPro" id="IPR029044">
    <property type="entry name" value="Nucleotide-diphossugar_trans"/>
</dbReference>
<comment type="caution">
    <text evidence="1">The sequence shown here is derived from an EMBL/GenBank/DDBJ whole genome shotgun (WGS) entry which is preliminary data.</text>
</comment>
<dbReference type="RefSeq" id="WP_180284236.1">
    <property type="nucleotide sequence ID" value="NZ_JABFDB010000019.1"/>
</dbReference>
<proteinExistence type="predicted"/>
<dbReference type="PANTHER" id="PTHR42866">
    <property type="entry name" value="3-DEOXY-MANNO-OCTULOSONATE CYTIDYLYLTRANSFERASE"/>
    <property type="match status" value="1"/>
</dbReference>
<sequence>MSAHPRIVCISQARMTSSRLPGKVLMEAAGAPLLAHHLGRLRRARLIDTVVLATTINATDDPVAELAERLGIGVFRGDEQDVLGRFAGAAQAFGADVVVRVTADCPLIDPALIDEAVGRFLAGQTDTPPMDYVNIDTGRFPRGLDAEVFTRRALDEAAREAVAPDEREHVTPFLYRRPQRFRLGPPVQPRCPLPSYRWCVDEPDDLALIRRMLEALLPGRAAFGWQDCCTLLEANPAWSEINRGVAQRKLV</sequence>
<evidence type="ECO:0000313" key="2">
    <source>
        <dbReference type="Proteomes" id="UP000584642"/>
    </source>
</evidence>
<dbReference type="PANTHER" id="PTHR42866:SF1">
    <property type="entry name" value="SPORE COAT POLYSACCHARIDE BIOSYNTHESIS PROTEIN SPSF"/>
    <property type="match status" value="1"/>
</dbReference>
<name>A0ABX2TE49_9PROT</name>